<evidence type="ECO:0000313" key="2">
    <source>
        <dbReference type="EMBL" id="SFF28139.1"/>
    </source>
</evidence>
<dbReference type="Gene3D" id="2.60.40.3650">
    <property type="match status" value="1"/>
</dbReference>
<dbReference type="Pfam" id="PF13180">
    <property type="entry name" value="PDZ_2"/>
    <property type="match status" value="1"/>
</dbReference>
<organism evidence="2 3">
    <name type="scientific">Thermoflexibacter ruber</name>
    <dbReference type="NCBI Taxonomy" id="1003"/>
    <lineage>
        <taxon>Bacteria</taxon>
        <taxon>Pseudomonadati</taxon>
        <taxon>Bacteroidota</taxon>
        <taxon>Cytophagia</taxon>
        <taxon>Cytophagales</taxon>
        <taxon>Thermoflexibacteraceae</taxon>
        <taxon>Thermoflexibacter</taxon>
    </lineage>
</organism>
<dbReference type="AlphaFoldDB" id="A0A1I2HEV3"/>
<keyword evidence="3" id="KW-1185">Reference proteome</keyword>
<feature type="domain" description="PDZ" evidence="1">
    <location>
        <begin position="482"/>
        <end position="560"/>
    </location>
</feature>
<keyword evidence="2" id="KW-0645">Protease</keyword>
<gene>
    <name evidence="2" type="ORF">SAMN04488541_102362</name>
</gene>
<keyword evidence="2" id="KW-0378">Hydrolase</keyword>
<dbReference type="PIRSF" id="PIRSF016493">
    <property type="entry name" value="Glycyl_aminpptds"/>
    <property type="match status" value="1"/>
</dbReference>
<dbReference type="GO" id="GO:0008237">
    <property type="term" value="F:metallopeptidase activity"/>
    <property type="evidence" value="ECO:0007669"/>
    <property type="project" value="UniProtKB-KW"/>
</dbReference>
<dbReference type="Pfam" id="PF05299">
    <property type="entry name" value="Peptidase_M61"/>
    <property type="match status" value="1"/>
</dbReference>
<proteinExistence type="predicted"/>
<dbReference type="GO" id="GO:0006508">
    <property type="term" value="P:proteolysis"/>
    <property type="evidence" value="ECO:0007669"/>
    <property type="project" value="UniProtKB-KW"/>
</dbReference>
<dbReference type="InterPro" id="IPR036034">
    <property type="entry name" value="PDZ_sf"/>
</dbReference>
<dbReference type="InterPro" id="IPR024191">
    <property type="entry name" value="Peptidase_M61"/>
</dbReference>
<dbReference type="SUPFAM" id="SSF55486">
    <property type="entry name" value="Metalloproteases ('zincins'), catalytic domain"/>
    <property type="match status" value="1"/>
</dbReference>
<evidence type="ECO:0000259" key="1">
    <source>
        <dbReference type="PROSITE" id="PS50106"/>
    </source>
</evidence>
<dbReference type="Gene3D" id="2.30.42.10">
    <property type="match status" value="1"/>
</dbReference>
<dbReference type="Gene3D" id="1.10.390.10">
    <property type="entry name" value="Neutral Protease Domain 2"/>
    <property type="match status" value="1"/>
</dbReference>
<dbReference type="SUPFAM" id="SSF50156">
    <property type="entry name" value="PDZ domain-like"/>
    <property type="match status" value="1"/>
</dbReference>
<dbReference type="Proteomes" id="UP000199513">
    <property type="component" value="Unassembled WGS sequence"/>
</dbReference>
<dbReference type="SMART" id="SM00228">
    <property type="entry name" value="PDZ"/>
    <property type="match status" value="1"/>
</dbReference>
<protein>
    <submittedName>
        <fullName evidence="2">Predicted metalloprotease, contains C-terminal PDZ domain</fullName>
    </submittedName>
</protein>
<accession>A0A1I2HEV3</accession>
<dbReference type="InterPro" id="IPR001478">
    <property type="entry name" value="PDZ"/>
</dbReference>
<name>A0A1I2HEV3_9BACT</name>
<dbReference type="Pfam" id="PF17899">
    <property type="entry name" value="Peptidase_M61_N"/>
    <property type="match status" value="1"/>
</dbReference>
<sequence>MKKSIYLPKSSILFILLFFTSIAFSQKLSYTVAIPEPHTHYCEVEIKLEGIKKPYIDFKMPVWTPGSYLVREFAKNVEAEQAKDLAGKSLKVQKVSKNTWRVFLEKTENVIFSYKVYAYEHSVRTSFIDDSHAFLNGGSIFMYPDSYLNLASTVTIQPFKSWQQISTGLPQVGSNKWVRSSENFDILADAPIEVGNHRILEFTLNNIPHYIAMYGEGVDYNANLLVADVKKIAEEAIKVFGENPCKDYTFIVHNTNQGGGGLEHLNSTALIVERQRYDTNGGYFSFLSLVAHEYFHLWNVKRLRPTPLGPFDYDNENYTRQLWIAEGFTDYYDNLIPRRAGFSTPTGFVNAINDLINNHENSPGSKVQALTESSFDAWIKAYRPNENSGNTTISYYGSGARIAAMFDLLILNNSDGEKNLDDLMRYLYQEYYKKLNRPYTEEEFKKAVELIAGEKLDDFFQKYIYGTETIDYNRFLNYAGLKLVVEKDKEVNLGARYEDNGGKIIVKSVRRGTAAYKYGLNVNDEILGIDGKRLSVGLINQHINKKRIGDKISLLIARDGLIKTLEIVLGDNNSNSYQITVVDNPTEKQRRIFNKWIGGNR</sequence>
<dbReference type="InterPro" id="IPR007963">
    <property type="entry name" value="Peptidase_M61_catalytic"/>
</dbReference>
<dbReference type="RefSeq" id="WP_245764059.1">
    <property type="nucleotide sequence ID" value="NZ_FONY01000023.1"/>
</dbReference>
<dbReference type="STRING" id="1003.SAMN04488541_102362"/>
<dbReference type="InterPro" id="IPR027268">
    <property type="entry name" value="Peptidase_M4/M1_CTD_sf"/>
</dbReference>
<dbReference type="PROSITE" id="PS50106">
    <property type="entry name" value="PDZ"/>
    <property type="match status" value="1"/>
</dbReference>
<dbReference type="InterPro" id="IPR040756">
    <property type="entry name" value="Peptidase_M61_N"/>
</dbReference>
<evidence type="ECO:0000313" key="3">
    <source>
        <dbReference type="Proteomes" id="UP000199513"/>
    </source>
</evidence>
<dbReference type="EMBL" id="FONY01000023">
    <property type="protein sequence ID" value="SFF28139.1"/>
    <property type="molecule type" value="Genomic_DNA"/>
</dbReference>
<keyword evidence="2" id="KW-0482">Metalloprotease</keyword>
<reference evidence="2 3" key="1">
    <citation type="submission" date="2016-10" db="EMBL/GenBank/DDBJ databases">
        <authorList>
            <person name="de Groot N.N."/>
        </authorList>
    </citation>
    <scope>NUCLEOTIDE SEQUENCE [LARGE SCALE GENOMIC DNA]</scope>
    <source>
        <strain>GEY</strain>
        <strain evidence="3">DSM 9560</strain>
    </source>
</reference>